<keyword evidence="3" id="KW-1185">Reference proteome</keyword>
<protein>
    <submittedName>
        <fullName evidence="2">Uncharacterized protein</fullName>
    </submittedName>
</protein>
<dbReference type="RefSeq" id="WP_147047517.1">
    <property type="nucleotide sequence ID" value="NZ_BJZV01000015.1"/>
</dbReference>
<proteinExistence type="predicted"/>
<name>A0A512JMP1_9HYPH</name>
<feature type="transmembrane region" description="Helical" evidence="1">
    <location>
        <begin position="69"/>
        <end position="85"/>
    </location>
</feature>
<evidence type="ECO:0000313" key="2">
    <source>
        <dbReference type="EMBL" id="GEP11103.1"/>
    </source>
</evidence>
<keyword evidence="1" id="KW-0812">Transmembrane</keyword>
<dbReference type="EMBL" id="BJZV01000015">
    <property type="protein sequence ID" value="GEP11103.1"/>
    <property type="molecule type" value="Genomic_DNA"/>
</dbReference>
<gene>
    <name evidence="2" type="ORF">MGN01_29480</name>
</gene>
<dbReference type="Proteomes" id="UP000321750">
    <property type="component" value="Unassembled WGS sequence"/>
</dbReference>
<organism evidence="2 3">
    <name type="scientific">Methylobacterium gnaphalii</name>
    <dbReference type="NCBI Taxonomy" id="1010610"/>
    <lineage>
        <taxon>Bacteria</taxon>
        <taxon>Pseudomonadati</taxon>
        <taxon>Pseudomonadota</taxon>
        <taxon>Alphaproteobacteria</taxon>
        <taxon>Hyphomicrobiales</taxon>
        <taxon>Methylobacteriaceae</taxon>
        <taxon>Methylobacterium</taxon>
    </lineage>
</organism>
<reference evidence="2 3" key="1">
    <citation type="submission" date="2019-07" db="EMBL/GenBank/DDBJ databases">
        <title>Whole genome shotgun sequence of Methylobacterium gnaphalii NBRC 107716.</title>
        <authorList>
            <person name="Hosoyama A."/>
            <person name="Uohara A."/>
            <person name="Ohji S."/>
            <person name="Ichikawa N."/>
        </authorList>
    </citation>
    <scope>NUCLEOTIDE SEQUENCE [LARGE SCALE GENOMIC DNA]</scope>
    <source>
        <strain evidence="2 3">NBRC 107716</strain>
    </source>
</reference>
<dbReference type="OrthoDB" id="7991313at2"/>
<evidence type="ECO:0000256" key="1">
    <source>
        <dbReference type="SAM" id="Phobius"/>
    </source>
</evidence>
<comment type="caution">
    <text evidence="2">The sequence shown here is derived from an EMBL/GenBank/DDBJ whole genome shotgun (WGS) entry which is preliminary data.</text>
</comment>
<feature type="transmembrane region" description="Helical" evidence="1">
    <location>
        <begin position="12"/>
        <end position="31"/>
    </location>
</feature>
<keyword evidence="1" id="KW-0472">Membrane</keyword>
<evidence type="ECO:0000313" key="3">
    <source>
        <dbReference type="Proteomes" id="UP000321750"/>
    </source>
</evidence>
<sequence>MTLSPAVVNYPRILKLFVLPNALFAVAAYFMSGPEMITAFNAALVALASGVVISFLVDAMRTIISHKPMLKVHWLVLGITTHWAGTDGQRVWSIAWRWVGQPMWMTDSRFIAYCLFLSTVGAYFHLAAGESIGEERIPRAKWVRYGALAAAGILIALVLGFVIDQFTEAGVFTGTFG</sequence>
<accession>A0A512JMP1</accession>
<keyword evidence="1" id="KW-1133">Transmembrane helix</keyword>
<feature type="transmembrane region" description="Helical" evidence="1">
    <location>
        <begin position="110"/>
        <end position="130"/>
    </location>
</feature>
<dbReference type="AlphaFoldDB" id="A0A512JMP1"/>
<feature type="transmembrane region" description="Helical" evidence="1">
    <location>
        <begin position="142"/>
        <end position="163"/>
    </location>
</feature>
<feature type="transmembrane region" description="Helical" evidence="1">
    <location>
        <begin position="37"/>
        <end position="57"/>
    </location>
</feature>